<dbReference type="Proteomes" id="UP000281594">
    <property type="component" value="Unassembled WGS sequence"/>
</dbReference>
<evidence type="ECO:0000256" key="1">
    <source>
        <dbReference type="SAM" id="MobiDB-lite"/>
    </source>
</evidence>
<dbReference type="EMBL" id="QYCY01000001">
    <property type="protein sequence ID" value="RLV81394.1"/>
    <property type="molecule type" value="Genomic_DNA"/>
</dbReference>
<proteinExistence type="predicted"/>
<protein>
    <submittedName>
        <fullName evidence="2">Phosphodiesterase, annotated as incomplete</fullName>
    </submittedName>
</protein>
<evidence type="ECO:0000313" key="3">
    <source>
        <dbReference type="Proteomes" id="UP000281594"/>
    </source>
</evidence>
<gene>
    <name evidence="2" type="ORF">D3C57_123455</name>
</gene>
<organism evidence="2 3">
    <name type="scientific">Streptomyces rapamycinicus (strain ATCC 29253 / DSM 41530 / NRRL 5491 / AYB-994)</name>
    <name type="common">Streptomyces hygroscopicus (strain ATCC 29253)</name>
    <dbReference type="NCBI Taxonomy" id="1343740"/>
    <lineage>
        <taxon>Bacteria</taxon>
        <taxon>Bacillati</taxon>
        <taxon>Actinomycetota</taxon>
        <taxon>Actinomycetes</taxon>
        <taxon>Kitasatosporales</taxon>
        <taxon>Streptomycetaceae</taxon>
        <taxon>Streptomyces</taxon>
        <taxon>Streptomyces violaceusniger group</taxon>
    </lineage>
</organism>
<sequence>MGQQNDQYGVPCTQTGNAHASRWAWAPVMASQRPPHERSAELADCHSSEGICKPARRPGWLKPRPGAGRRHASRAPGLTCSNSHCVSGSGVKRSEAFCLPRVDLQRRSFLQAPRRPGVRAAWWCRRGAPSQCSGSGTGAFGGSGVVGPGFRLGPGCPGPSPRGCRGRRVGQAPALSPASGFFSVPISWRAPAGSWRSTISRLLRSWRRLRQERAKSSANMSYRANLSARWGAERW</sequence>
<accession>A0A3L8RNZ7</accession>
<feature type="region of interest" description="Disordered" evidence="1">
    <location>
        <begin position="56"/>
        <end position="75"/>
    </location>
</feature>
<comment type="caution">
    <text evidence="2">The sequence shown here is derived from an EMBL/GenBank/DDBJ whole genome shotgun (WGS) entry which is preliminary data.</text>
</comment>
<reference evidence="2 3" key="1">
    <citation type="journal article" date="2018" name="J. Biol. Chem.">
        <title>Discovery of the actinoplanic acid pathway in Streptomyces rapamycinicus reveals a genetically conserved synergism with rapamycin.</title>
        <authorList>
            <person name="Mrak P."/>
            <person name="Krastel P."/>
            <person name="Pivk Lukancic P."/>
            <person name="Tao J."/>
            <person name="Pistorius D."/>
            <person name="Moore C.M."/>
        </authorList>
    </citation>
    <scope>NUCLEOTIDE SEQUENCE [LARGE SCALE GENOMIC DNA]</scope>
    <source>
        <strain evidence="2 3">NRRL 5491</strain>
    </source>
</reference>
<name>A0A3L8RNZ7_STRRN</name>
<evidence type="ECO:0000313" key="2">
    <source>
        <dbReference type="EMBL" id="RLV81394.1"/>
    </source>
</evidence>
<dbReference type="AlphaFoldDB" id="A0A3L8RNZ7"/>